<feature type="region of interest" description="Disordered" evidence="1">
    <location>
        <begin position="814"/>
        <end position="839"/>
    </location>
</feature>
<feature type="compositionally biased region" description="Basic and acidic residues" evidence="1">
    <location>
        <begin position="822"/>
        <end position="839"/>
    </location>
</feature>
<name>A0A975ZQA6_9RHOB</name>
<dbReference type="RefSeq" id="WP_074838723.1">
    <property type="nucleotide sequence ID" value="NZ_FNYY01000020.1"/>
</dbReference>
<dbReference type="GeneID" id="80820335"/>
<evidence type="ECO:0000256" key="1">
    <source>
        <dbReference type="SAM" id="MobiDB-lite"/>
    </source>
</evidence>
<organism evidence="2 3">
    <name type="scientific">Marinovum algicola</name>
    <dbReference type="NCBI Taxonomy" id="42444"/>
    <lineage>
        <taxon>Bacteria</taxon>
        <taxon>Pseudomonadati</taxon>
        <taxon>Pseudomonadota</taxon>
        <taxon>Alphaproteobacteria</taxon>
        <taxon>Rhodobacterales</taxon>
        <taxon>Roseobacteraceae</taxon>
        <taxon>Marinovum</taxon>
    </lineage>
</organism>
<comment type="caution">
    <text evidence="2">The sequence shown here is derived from an EMBL/GenBank/DDBJ whole genome shotgun (WGS) entry which is preliminary data.</text>
</comment>
<proteinExistence type="predicted"/>
<feature type="compositionally biased region" description="Acidic residues" evidence="1">
    <location>
        <begin position="189"/>
        <end position="204"/>
    </location>
</feature>
<feature type="region of interest" description="Disordered" evidence="1">
    <location>
        <begin position="175"/>
        <end position="204"/>
    </location>
</feature>
<dbReference type="Proteomes" id="UP000182932">
    <property type="component" value="Unassembled WGS sequence"/>
</dbReference>
<reference evidence="2 3" key="1">
    <citation type="submission" date="2016-10" db="EMBL/GenBank/DDBJ databases">
        <authorList>
            <person name="Varghese N."/>
            <person name="Submissions S."/>
        </authorList>
    </citation>
    <scope>NUCLEOTIDE SEQUENCE [LARGE SCALE GENOMIC DNA]</scope>
    <source>
        <strain evidence="2 3">FF3</strain>
    </source>
</reference>
<evidence type="ECO:0000313" key="3">
    <source>
        <dbReference type="Proteomes" id="UP000182932"/>
    </source>
</evidence>
<accession>A0A975ZQA6</accession>
<dbReference type="EMBL" id="FNYY01000020">
    <property type="protein sequence ID" value="SEK03824.1"/>
    <property type="molecule type" value="Genomic_DNA"/>
</dbReference>
<evidence type="ECO:0000313" key="2">
    <source>
        <dbReference type="EMBL" id="SEK03824.1"/>
    </source>
</evidence>
<keyword evidence="3" id="KW-1185">Reference proteome</keyword>
<sequence length="1449" mass="164774">MPNASNYVELSRQFVEISLLDVAQADIEAQIAWGHLSLPTWPDIIKQHRVVLLSSAGTGKTWEIAQQCRKLRGEGKPAFFIRLEYLASGFSDIVFEGDGDLASFNDAVSKDEEIWIFLDSIDEARLDGPAAFDKALRTLSPHIRNNLQRTHIILTSRVGAWRPTDDAARVDSLFPYNKPKEADQSNSTDDTDVDDFLDDPEPDAVDAEHKSPITYYTLRHLTPDQMRLYADAKGTPDAETLISEIVRRDFQNLAGRPKDLDDIIAFWRKERRLGNRREIVEANIERKLKEHDLNRSTRVDLTPDKALTGAMKLAATVALTHQAKIIVPDQTDHDDGFAVSDVHADWMPTECSALLELPIFEPETYGFVRFDHRDSREFLAAQWFYELIKLGQSRHVEGLFFKTQYGVEIVIPSLRPILPWLALFDTAIRTRLLRDWPEILLEGGDPASLQAEDRTKLLERFCAKCAATPEPSLSFDLATLQRLISPELSDVFRSIHERYGSHGEVERFVLRSIEIGLLADLADVALAAAGKTGQSRYTRFAAMRAISAVGTDAQIKSAVEAIAKDPALGERRELADFIETFGARYLSCDLVMGLVEKAGGGERYSADGINRAMQGYVRACSVEDTFAIVSRTARNLKAEPYIERRYFEVSKDNAWMLNFGIPACERLVEERNPLALQEPALSIIASVTLAQDYDIRDSKSRLGELVPAWRELNAALFWHDIETVRSFNQRGDGERVTDWWRARFYRDQWRFTAEDIEEAIAWISDKEFQDDKMVALTLAFSLYLEAGRPPAIRRRLWATVKGNAELSELLKRLLNPPPESDEEKRYKRSEASWKRRQRAREEANAAARAGWREHLPMHLDHVREVEPPPEGNFWNSQGYLFDRMREHRGSNSKWSQTNWRSLAEEFGQETAEAMRDGLMAMWRRFNPVLASEKGEKGNSYPRLQIMGLSGLEIEAREIESWPADLSDDEARRAARYLFCELNGFPSWFKLFADQYPEITLDVVGREAEWELFDVTADDPPHYVMNDLAWDAPWYGERLAPHLLEHLRTRNPVFVQPLGIALGAILRCEDIPDGDVASLCLGKIDASTTPDTHIHLWYAAWVSVDPAPAIERLSEALAALEREEATELAIGFINALNGSRRDQGIGVRKNHVAAQHLSDLHKLMHEHIRPDEDIERAGGGVYSPNSRDDAQDARGHIYEALRDIPGKETFDALMEIAQAAPTEQARAWRTGQAIMRAKADADTPWSVNRVNEFASQLECTPTNPRELFDIAVSRLLDLKYEYEDGDFSPAEVIIETNEETKLRNYLAGELQRRSQGRYSISQEDEMPNKQRTDIRFMRAGIQGMVPVELKIADNKWSGPRLFEKLRDQLCGDYLRDEGNKNGVFLLVSRGKQQHWQTPTGERLDYEELVKALQKYGLELLSTDSDFKPAAIENIQVVGIDLTKRREVRQN</sequence>
<protein>
    <submittedName>
        <fullName evidence="2">Uncharacterized protein</fullName>
    </submittedName>
</protein>
<gene>
    <name evidence="2" type="ORF">SAMN04487940_12032</name>
</gene>